<sequence>MKNSWYSNASPLKCHLVENVSPCLLEIAVTSSIGPVKPIRKMHSKDLFVKVSQSNQLNALIKQQKLAHLDITVAPHSNLDFSLGVLSPADFLYV</sequence>
<name>A0A8X6J2Q9_TRICU</name>
<dbReference type="AlphaFoldDB" id="A0A8X6J2Q9"/>
<comment type="caution">
    <text evidence="1">The sequence shown here is derived from an EMBL/GenBank/DDBJ whole genome shotgun (WGS) entry which is preliminary data.</text>
</comment>
<dbReference type="Proteomes" id="UP000887116">
    <property type="component" value="Unassembled WGS sequence"/>
</dbReference>
<dbReference type="EMBL" id="BMAO01023476">
    <property type="protein sequence ID" value="GFQ88950.1"/>
    <property type="molecule type" value="Genomic_DNA"/>
</dbReference>
<protein>
    <submittedName>
        <fullName evidence="1">Uncharacterized protein</fullName>
    </submittedName>
</protein>
<evidence type="ECO:0000313" key="2">
    <source>
        <dbReference type="Proteomes" id="UP000887116"/>
    </source>
</evidence>
<organism evidence="1 2">
    <name type="scientific">Trichonephila clavata</name>
    <name type="common">Joro spider</name>
    <name type="synonym">Nephila clavata</name>
    <dbReference type="NCBI Taxonomy" id="2740835"/>
    <lineage>
        <taxon>Eukaryota</taxon>
        <taxon>Metazoa</taxon>
        <taxon>Ecdysozoa</taxon>
        <taxon>Arthropoda</taxon>
        <taxon>Chelicerata</taxon>
        <taxon>Arachnida</taxon>
        <taxon>Araneae</taxon>
        <taxon>Araneomorphae</taxon>
        <taxon>Entelegynae</taxon>
        <taxon>Araneoidea</taxon>
        <taxon>Nephilidae</taxon>
        <taxon>Trichonephila</taxon>
    </lineage>
</organism>
<evidence type="ECO:0000313" key="1">
    <source>
        <dbReference type="EMBL" id="GFQ88950.1"/>
    </source>
</evidence>
<proteinExistence type="predicted"/>
<reference evidence="1" key="1">
    <citation type="submission" date="2020-07" db="EMBL/GenBank/DDBJ databases">
        <title>Multicomponent nature underlies the extraordinary mechanical properties of spider dragline silk.</title>
        <authorList>
            <person name="Kono N."/>
            <person name="Nakamura H."/>
            <person name="Mori M."/>
            <person name="Yoshida Y."/>
            <person name="Ohtoshi R."/>
            <person name="Malay A.D."/>
            <person name="Moran D.A.P."/>
            <person name="Tomita M."/>
            <person name="Numata K."/>
            <person name="Arakawa K."/>
        </authorList>
    </citation>
    <scope>NUCLEOTIDE SEQUENCE</scope>
</reference>
<gene>
    <name evidence="1" type="ORF">TNCT_698711</name>
</gene>
<keyword evidence="2" id="KW-1185">Reference proteome</keyword>
<dbReference type="OrthoDB" id="6485787at2759"/>
<accession>A0A8X6J2Q9</accession>